<feature type="chain" id="PRO_5045778986" evidence="2">
    <location>
        <begin position="26"/>
        <end position="830"/>
    </location>
</feature>
<feature type="domain" description="Glycoside hydrolase family 3 C-terminal" evidence="4">
    <location>
        <begin position="433"/>
        <end position="647"/>
    </location>
</feature>
<gene>
    <name evidence="6" type="ORF">MZV50_21575</name>
</gene>
<accession>A0ABY4ZR12</accession>
<dbReference type="Pfam" id="PF01915">
    <property type="entry name" value="Glyco_hydro_3_C"/>
    <property type="match status" value="1"/>
</dbReference>
<evidence type="ECO:0000313" key="6">
    <source>
        <dbReference type="EMBL" id="USQ95120.1"/>
    </source>
</evidence>
<feature type="signal peptide" evidence="2">
    <location>
        <begin position="1"/>
        <end position="25"/>
    </location>
</feature>
<dbReference type="InterPro" id="IPR051915">
    <property type="entry name" value="Cellulose_Degrad_GH3"/>
</dbReference>
<proteinExistence type="predicted"/>
<evidence type="ECO:0000259" key="4">
    <source>
        <dbReference type="Pfam" id="PF01915"/>
    </source>
</evidence>
<protein>
    <submittedName>
        <fullName evidence="6">Exo 1,3/1,4-beta-D-glucan glucohydrolase</fullName>
    </submittedName>
</protein>
<dbReference type="InterPro" id="IPR017853">
    <property type="entry name" value="GH"/>
</dbReference>
<keyword evidence="2" id="KW-0732">Signal</keyword>
<sequence length="830" mass="86504">MGSMKTKTLCVALAASTFLSGAAMAQTGPQEANSSTAHPAKWPAAKSQGLVDQATEAFVTDLMAKLTLEEKVGQVIQADIGSIKPEDLKTYPLGSILGGGSSPPLGAPDRSPQKPWVDTAKAFREAAAQRPGGTHVPLMFGIDAVHGDNNVVGAVLFPHNIALGAARDPELIRRIGKATAYETSAAGFDWAFGPTLAAPRDDRWGRTYEGYSEDPAIIRQYAGEMILGLQGAVSPFTGGGGGVIQQGHVAASAKHFLGDGGTENGVDQGNTKVSEDELIRVHAQGYVPAINAGTLTIMASFNSWNGQKMHGNKSLLTDVLKGKMGFDGFIVGDWNGHGQVQGCKPTDCPASINAGLDMFMAPDSWKALYANTLAEVKSGVIPMARLDDAVRRILRVKAKMGLFQAARPYEGREGVIGSPEHRAIAREAVRKSLVLLKNDGVLPVKASATVLVAGSGADDIGKQSGGWTLSWQGTGNTNADFPNAESIYAGVKTAVEAGGGSATLSVDGSFDKKPDVAIVVFGENPYAEGVGDLKTSLEYQPGAKTDLALLKSLKAKGVPVVAVFLSGRPLWVNPEINASDAFVAAWLPGSEGGGVADVLVGDKAGKPRNDFHGKLSFSWPKRADQFHLNKGDKGYDPLFAYGYGLTYARPGKVGKLSEVSGVKAVADNAVSYFVGGKTPAPFAFRASPSTAVRLAPVDAGNVQEAGRQITFAGDTPARLAIVGDKPLDLSFQTNAEMVLAFDYRLDAPATQPVVLAMGAGRLDVTPPAGTPTGQWASVKIPLKCFQAAGTDVTKVVAPFELATAGAFKVSIANVKLTTDPAGAVCPPTAR</sequence>
<dbReference type="Pfam" id="PF18559">
    <property type="entry name" value="Exop_C"/>
    <property type="match status" value="1"/>
</dbReference>
<dbReference type="InterPro" id="IPR002772">
    <property type="entry name" value="Glyco_hydro_3_C"/>
</dbReference>
<dbReference type="EMBL" id="CP096040">
    <property type="protein sequence ID" value="USQ95120.1"/>
    <property type="molecule type" value="Genomic_DNA"/>
</dbReference>
<dbReference type="InterPro" id="IPR001764">
    <property type="entry name" value="Glyco_hydro_3_N"/>
</dbReference>
<dbReference type="Gene3D" id="3.20.20.300">
    <property type="entry name" value="Glycoside hydrolase, family 3, N-terminal domain"/>
    <property type="match status" value="1"/>
</dbReference>
<dbReference type="Gene3D" id="2.60.120.430">
    <property type="entry name" value="Galactose-binding lectin"/>
    <property type="match status" value="1"/>
</dbReference>
<dbReference type="Gene3D" id="3.40.50.1700">
    <property type="entry name" value="Glycoside hydrolase family 3 C-terminal domain"/>
    <property type="match status" value="1"/>
</dbReference>
<evidence type="ECO:0000259" key="3">
    <source>
        <dbReference type="Pfam" id="PF00933"/>
    </source>
</evidence>
<dbReference type="PANTHER" id="PTHR30620:SF77">
    <property type="entry name" value="LYSOSOMAL BETA GLUCOSIDASE-LIKE"/>
    <property type="match status" value="1"/>
</dbReference>
<dbReference type="Proteomes" id="UP001057520">
    <property type="component" value="Chromosome"/>
</dbReference>
<organism evidence="6 7">
    <name type="scientific">Caulobacter segnis</name>
    <dbReference type="NCBI Taxonomy" id="88688"/>
    <lineage>
        <taxon>Bacteria</taxon>
        <taxon>Pseudomonadati</taxon>
        <taxon>Pseudomonadota</taxon>
        <taxon>Alphaproteobacteria</taxon>
        <taxon>Caulobacterales</taxon>
        <taxon>Caulobacteraceae</taxon>
        <taxon>Caulobacter</taxon>
    </lineage>
</organism>
<dbReference type="SUPFAM" id="SSF52279">
    <property type="entry name" value="Beta-D-glucan exohydrolase, C-terminal domain"/>
    <property type="match status" value="1"/>
</dbReference>
<dbReference type="InterPro" id="IPR041443">
    <property type="entry name" value="Exop_C"/>
</dbReference>
<keyword evidence="7" id="KW-1185">Reference proteome</keyword>
<name>A0ABY4ZR12_9CAUL</name>
<keyword evidence="1" id="KW-0378">Hydrolase</keyword>
<evidence type="ECO:0000259" key="5">
    <source>
        <dbReference type="Pfam" id="PF18559"/>
    </source>
</evidence>
<feature type="domain" description="ExoP galactose-binding-like" evidence="5">
    <location>
        <begin position="687"/>
        <end position="816"/>
    </location>
</feature>
<dbReference type="PANTHER" id="PTHR30620">
    <property type="entry name" value="PERIPLASMIC BETA-GLUCOSIDASE-RELATED"/>
    <property type="match status" value="1"/>
</dbReference>
<dbReference type="SUPFAM" id="SSF49785">
    <property type="entry name" value="Galactose-binding domain-like"/>
    <property type="match status" value="1"/>
</dbReference>
<dbReference type="InterPro" id="IPR036881">
    <property type="entry name" value="Glyco_hydro_3_C_sf"/>
</dbReference>
<dbReference type="Pfam" id="PF00933">
    <property type="entry name" value="Glyco_hydro_3"/>
    <property type="match status" value="1"/>
</dbReference>
<dbReference type="PRINTS" id="PR00133">
    <property type="entry name" value="GLHYDRLASE3"/>
</dbReference>
<evidence type="ECO:0000313" key="7">
    <source>
        <dbReference type="Proteomes" id="UP001057520"/>
    </source>
</evidence>
<dbReference type="InterPro" id="IPR008979">
    <property type="entry name" value="Galactose-bd-like_sf"/>
</dbReference>
<dbReference type="SUPFAM" id="SSF51445">
    <property type="entry name" value="(Trans)glycosidases"/>
    <property type="match status" value="1"/>
</dbReference>
<evidence type="ECO:0000256" key="1">
    <source>
        <dbReference type="ARBA" id="ARBA00022801"/>
    </source>
</evidence>
<evidence type="ECO:0000256" key="2">
    <source>
        <dbReference type="SAM" id="SignalP"/>
    </source>
</evidence>
<feature type="domain" description="Glycoside hydrolase family 3 N-terminal" evidence="3">
    <location>
        <begin position="67"/>
        <end position="396"/>
    </location>
</feature>
<dbReference type="InterPro" id="IPR036962">
    <property type="entry name" value="Glyco_hydro_3_N_sf"/>
</dbReference>
<reference evidence="6 7" key="1">
    <citation type="submission" date="2022-04" db="EMBL/GenBank/DDBJ databases">
        <title>Genome sequence of soybean root-associated Caulobacter segnis RL271.</title>
        <authorList>
            <person name="Longley R."/>
            <person name="Bonito G."/>
            <person name="Trigodet F."/>
            <person name="Crosson S."/>
            <person name="Fiebig A."/>
        </authorList>
    </citation>
    <scope>NUCLEOTIDE SEQUENCE [LARGE SCALE GENOMIC DNA]</scope>
    <source>
        <strain evidence="6 7">RL271</strain>
    </source>
</reference>